<dbReference type="PANTHER" id="PTHR11091:SF0">
    <property type="entry name" value="MALATE DEHYDROGENASE"/>
    <property type="match status" value="1"/>
</dbReference>
<name>A0ABS6FXA2_9FIRM</name>
<dbReference type="EC" id="1.1.1.154" evidence="1"/>
<dbReference type="InterPro" id="IPR017590">
    <property type="entry name" value="Ureidoglycolate_dehydrogenase"/>
</dbReference>
<keyword evidence="1" id="KW-0560">Oxidoreductase</keyword>
<dbReference type="GO" id="GO:0009040">
    <property type="term" value="F:ureidoglycolate dehydrogenase activity"/>
    <property type="evidence" value="ECO:0007669"/>
    <property type="project" value="UniProtKB-EC"/>
</dbReference>
<dbReference type="EMBL" id="JAHLQK010000001">
    <property type="protein sequence ID" value="MBU5674860.1"/>
    <property type="molecule type" value="Genomic_DNA"/>
</dbReference>
<dbReference type="RefSeq" id="WP_216414379.1">
    <property type="nucleotide sequence ID" value="NZ_JAHLQK010000001.1"/>
</dbReference>
<dbReference type="Pfam" id="PF02615">
    <property type="entry name" value="Ldh_2"/>
    <property type="match status" value="1"/>
</dbReference>
<dbReference type="Proteomes" id="UP000779508">
    <property type="component" value="Unassembled WGS sequence"/>
</dbReference>
<protein>
    <submittedName>
        <fullName evidence="1">Ureidoglycolate dehydrogenase</fullName>
        <ecNumber evidence="1">1.1.1.154</ecNumber>
    </submittedName>
</protein>
<gene>
    <name evidence="1" type="primary">allD</name>
    <name evidence="1" type="ORF">KQI88_00325</name>
</gene>
<dbReference type="InterPro" id="IPR003767">
    <property type="entry name" value="Malate/L-lactate_DH-like"/>
</dbReference>
<proteinExistence type="predicted"/>
<dbReference type="PANTHER" id="PTHR11091">
    <property type="entry name" value="OXIDOREDUCTASE-RELATED"/>
    <property type="match status" value="1"/>
</dbReference>
<sequence>MKVNENKLKDLMKNKFIKAGLSEEHSEKAAEILTWADARGIHSHGAVRVEYYSERIAKGGINTNPNFRFEKTGPSSGVYYGDNGNGFVAASNAMDEAIKMAKESGIAVVGIKNISHSGSLGYYVEKAAMNDLVAISVCQSDPMVVPYGGSEPYYGTNPIAFSVPTSDERRVVFDMATTVQAWGKVLHARSKKEPIPDTWAVDEKGNPTTDPSKVNALVPISGPKGYGLMMMVDILSGVMLGLPFGKHVSSMYEDLSKGRDLGQLHIVIDPSRFVDIDIFKRNMSTVLNELSESKPAPGVDKVYYPGELGLLRKKKYEDAGGIEIVDDIYEYLISDDIHYDRYDHKNKFAE</sequence>
<organism evidence="1 2">
    <name type="scientific">Alkaliphilus flagellatus</name>
    <dbReference type="NCBI Taxonomy" id="2841507"/>
    <lineage>
        <taxon>Bacteria</taxon>
        <taxon>Bacillati</taxon>
        <taxon>Bacillota</taxon>
        <taxon>Clostridia</taxon>
        <taxon>Peptostreptococcales</taxon>
        <taxon>Natronincolaceae</taxon>
        <taxon>Alkaliphilus</taxon>
    </lineage>
</organism>
<comment type="caution">
    <text evidence="1">The sequence shown here is derived from an EMBL/GenBank/DDBJ whole genome shotgun (WGS) entry which is preliminary data.</text>
</comment>
<evidence type="ECO:0000313" key="1">
    <source>
        <dbReference type="EMBL" id="MBU5674860.1"/>
    </source>
</evidence>
<reference evidence="1 2" key="1">
    <citation type="submission" date="2021-06" db="EMBL/GenBank/DDBJ databases">
        <authorList>
            <person name="Sun Q."/>
            <person name="Li D."/>
        </authorList>
    </citation>
    <scope>NUCLEOTIDE SEQUENCE [LARGE SCALE GENOMIC DNA]</scope>
    <source>
        <strain evidence="1 2">MSJ-5</strain>
    </source>
</reference>
<keyword evidence="2" id="KW-1185">Reference proteome</keyword>
<accession>A0ABS6FXA2</accession>
<evidence type="ECO:0000313" key="2">
    <source>
        <dbReference type="Proteomes" id="UP000779508"/>
    </source>
</evidence>
<dbReference type="NCBIfam" id="NF011599">
    <property type="entry name" value="PRK15025.1"/>
    <property type="match status" value="1"/>
</dbReference>
<dbReference type="NCBIfam" id="TIGR03175">
    <property type="entry name" value="AllD"/>
    <property type="match status" value="1"/>
</dbReference>